<evidence type="ECO:0000256" key="1">
    <source>
        <dbReference type="SAM" id="MobiDB-lite"/>
    </source>
</evidence>
<dbReference type="EMBL" id="KK105302">
    <property type="protein sequence ID" value="KIY92800.1"/>
    <property type="molecule type" value="Genomic_DNA"/>
</dbReference>
<gene>
    <name evidence="2" type="ORF">MNEG_15162</name>
</gene>
<proteinExistence type="predicted"/>
<protein>
    <submittedName>
        <fullName evidence="2">Uncharacterized protein</fullName>
    </submittedName>
</protein>
<feature type="compositionally biased region" description="Low complexity" evidence="1">
    <location>
        <begin position="1"/>
        <end position="10"/>
    </location>
</feature>
<organism evidence="2 3">
    <name type="scientific">Monoraphidium neglectum</name>
    <dbReference type="NCBI Taxonomy" id="145388"/>
    <lineage>
        <taxon>Eukaryota</taxon>
        <taxon>Viridiplantae</taxon>
        <taxon>Chlorophyta</taxon>
        <taxon>core chlorophytes</taxon>
        <taxon>Chlorophyceae</taxon>
        <taxon>CS clade</taxon>
        <taxon>Sphaeropleales</taxon>
        <taxon>Selenastraceae</taxon>
        <taxon>Monoraphidium</taxon>
    </lineage>
</organism>
<evidence type="ECO:0000313" key="2">
    <source>
        <dbReference type="EMBL" id="KIY92800.1"/>
    </source>
</evidence>
<reference evidence="2 3" key="1">
    <citation type="journal article" date="2013" name="BMC Genomics">
        <title>Reconstruction of the lipid metabolism for the microalga Monoraphidium neglectum from its genome sequence reveals characteristics suitable for biofuel production.</title>
        <authorList>
            <person name="Bogen C."/>
            <person name="Al-Dilaimi A."/>
            <person name="Albersmeier A."/>
            <person name="Wichmann J."/>
            <person name="Grundmann M."/>
            <person name="Rupp O."/>
            <person name="Lauersen K.J."/>
            <person name="Blifernez-Klassen O."/>
            <person name="Kalinowski J."/>
            <person name="Goesmann A."/>
            <person name="Mussgnug J.H."/>
            <person name="Kruse O."/>
        </authorList>
    </citation>
    <scope>NUCLEOTIDE SEQUENCE [LARGE SCALE GENOMIC DNA]</scope>
    <source>
        <strain evidence="2 3">SAG 48.87</strain>
    </source>
</reference>
<feature type="region of interest" description="Disordered" evidence="1">
    <location>
        <begin position="1"/>
        <end position="24"/>
    </location>
</feature>
<sequence length="57" mass="6203">MERPSPAAAHSPPPTDDAPRLRVDGSVFPGLQLKYSGDRGHHIVSTRWMHAGTSLLK</sequence>
<evidence type="ECO:0000313" key="3">
    <source>
        <dbReference type="Proteomes" id="UP000054498"/>
    </source>
</evidence>
<dbReference type="RefSeq" id="XP_013891820.1">
    <property type="nucleotide sequence ID" value="XM_014036366.1"/>
</dbReference>
<dbReference type="AlphaFoldDB" id="A0A0D2MBU2"/>
<keyword evidence="3" id="KW-1185">Reference proteome</keyword>
<dbReference type="GeneID" id="25732796"/>
<name>A0A0D2MBU2_9CHLO</name>
<dbReference type="KEGG" id="mng:MNEG_15162"/>
<accession>A0A0D2MBU2</accession>
<dbReference type="Proteomes" id="UP000054498">
    <property type="component" value="Unassembled WGS sequence"/>
</dbReference>
<feature type="non-terminal residue" evidence="2">
    <location>
        <position position="57"/>
    </location>
</feature>